<reference evidence="2" key="1">
    <citation type="submission" date="2023-03" db="EMBL/GenBank/DDBJ databases">
        <title>Massive genome expansion in bonnet fungi (Mycena s.s.) driven by repeated elements and novel gene families across ecological guilds.</title>
        <authorList>
            <consortium name="Lawrence Berkeley National Laboratory"/>
            <person name="Harder C.B."/>
            <person name="Miyauchi S."/>
            <person name="Viragh M."/>
            <person name="Kuo A."/>
            <person name="Thoen E."/>
            <person name="Andreopoulos B."/>
            <person name="Lu D."/>
            <person name="Skrede I."/>
            <person name="Drula E."/>
            <person name="Henrissat B."/>
            <person name="Morin E."/>
            <person name="Kohler A."/>
            <person name="Barry K."/>
            <person name="LaButti K."/>
            <person name="Morin E."/>
            <person name="Salamov A."/>
            <person name="Lipzen A."/>
            <person name="Mereny Z."/>
            <person name="Hegedus B."/>
            <person name="Baldrian P."/>
            <person name="Stursova M."/>
            <person name="Weitz H."/>
            <person name="Taylor A."/>
            <person name="Grigoriev I.V."/>
            <person name="Nagy L.G."/>
            <person name="Martin F."/>
            <person name="Kauserud H."/>
        </authorList>
    </citation>
    <scope>NUCLEOTIDE SEQUENCE</scope>
    <source>
        <strain evidence="2">CBHHK182m</strain>
    </source>
</reference>
<feature type="compositionally biased region" description="Basic residues" evidence="1">
    <location>
        <begin position="44"/>
        <end position="61"/>
    </location>
</feature>
<feature type="region of interest" description="Disordered" evidence="1">
    <location>
        <begin position="35"/>
        <end position="144"/>
    </location>
</feature>
<protein>
    <submittedName>
        <fullName evidence="2">Uncharacterized protein</fullName>
    </submittedName>
</protein>
<dbReference type="EMBL" id="JARKIB010000061">
    <property type="protein sequence ID" value="KAJ7751679.1"/>
    <property type="molecule type" value="Genomic_DNA"/>
</dbReference>
<sequence>MSKMQFHSNDANGHFIFRFPSVRHKHTRKMEGGLQLCSGENRPQKGRKWRDPVKRRRKYLKHLPTLDQHPIDVGETRRPHPSDEQLAISYPPTRSHSPTSNARSTPGGKNEDPPIRPQIAGERAEKERNQKNRRRKRMGTGWVATNPSPCTIRLHVAVWKASTVTHHAYSRVLTPRAHEPPRLPSSAPVWRSIRQRQAPAANQPFEERQQAPNRRNTKPLPTKD</sequence>
<evidence type="ECO:0000256" key="1">
    <source>
        <dbReference type="SAM" id="MobiDB-lite"/>
    </source>
</evidence>
<feature type="compositionally biased region" description="Polar residues" evidence="1">
    <location>
        <begin position="92"/>
        <end position="104"/>
    </location>
</feature>
<name>A0AAD7NAL3_9AGAR</name>
<evidence type="ECO:0000313" key="2">
    <source>
        <dbReference type="EMBL" id="KAJ7751679.1"/>
    </source>
</evidence>
<gene>
    <name evidence="2" type="ORF">B0H16DRAFT_1460218</name>
</gene>
<organism evidence="2 3">
    <name type="scientific">Mycena metata</name>
    <dbReference type="NCBI Taxonomy" id="1033252"/>
    <lineage>
        <taxon>Eukaryota</taxon>
        <taxon>Fungi</taxon>
        <taxon>Dikarya</taxon>
        <taxon>Basidiomycota</taxon>
        <taxon>Agaricomycotina</taxon>
        <taxon>Agaricomycetes</taxon>
        <taxon>Agaricomycetidae</taxon>
        <taxon>Agaricales</taxon>
        <taxon>Marasmiineae</taxon>
        <taxon>Mycenaceae</taxon>
        <taxon>Mycena</taxon>
    </lineage>
</organism>
<evidence type="ECO:0000313" key="3">
    <source>
        <dbReference type="Proteomes" id="UP001215598"/>
    </source>
</evidence>
<proteinExistence type="predicted"/>
<dbReference type="AlphaFoldDB" id="A0AAD7NAL3"/>
<accession>A0AAD7NAL3</accession>
<feature type="compositionally biased region" description="Basic and acidic residues" evidence="1">
    <location>
        <begin position="69"/>
        <end position="83"/>
    </location>
</feature>
<dbReference type="Proteomes" id="UP001215598">
    <property type="component" value="Unassembled WGS sequence"/>
</dbReference>
<keyword evidence="3" id="KW-1185">Reference proteome</keyword>
<comment type="caution">
    <text evidence="2">The sequence shown here is derived from an EMBL/GenBank/DDBJ whole genome shotgun (WGS) entry which is preliminary data.</text>
</comment>
<feature type="region of interest" description="Disordered" evidence="1">
    <location>
        <begin position="175"/>
        <end position="224"/>
    </location>
</feature>